<dbReference type="CDD" id="cd00207">
    <property type="entry name" value="fer2"/>
    <property type="match status" value="1"/>
</dbReference>
<name>A0A917LVC6_9BACL</name>
<dbReference type="Pfam" id="PF00111">
    <property type="entry name" value="Fer2"/>
    <property type="match status" value="1"/>
</dbReference>
<sequence>MNGEVRFLPSGKTVKVRRGTTLLDAARQAGLTIRTRCGGKAACFMCKMSVTPDSELLPIADNERHKLAGLEGEHIRLSCQARVAGKVTAEIPPDPLRSAVERLLAKQAEEQDDKLW</sequence>
<protein>
    <recommendedName>
        <fullName evidence="1">2Fe-2S ferredoxin-type domain-containing protein</fullName>
    </recommendedName>
</protein>
<evidence type="ECO:0000313" key="2">
    <source>
        <dbReference type="EMBL" id="GGG57578.1"/>
    </source>
</evidence>
<dbReference type="Proteomes" id="UP000600247">
    <property type="component" value="Unassembled WGS sequence"/>
</dbReference>
<feature type="domain" description="2Fe-2S ferredoxin-type" evidence="1">
    <location>
        <begin position="3"/>
        <end position="95"/>
    </location>
</feature>
<reference evidence="2 3" key="1">
    <citation type="journal article" date="2014" name="Int. J. Syst. Evol. Microbiol.">
        <title>Complete genome sequence of Corynebacterium casei LMG S-19264T (=DSM 44701T), isolated from a smear-ripened cheese.</title>
        <authorList>
            <consortium name="US DOE Joint Genome Institute (JGI-PGF)"/>
            <person name="Walter F."/>
            <person name="Albersmeier A."/>
            <person name="Kalinowski J."/>
            <person name="Ruckert C."/>
        </authorList>
    </citation>
    <scope>NUCLEOTIDE SEQUENCE [LARGE SCALE GENOMIC DNA]</scope>
    <source>
        <strain evidence="2 3">CGMCC 1.15286</strain>
    </source>
</reference>
<keyword evidence="3" id="KW-1185">Reference proteome</keyword>
<proteinExistence type="predicted"/>
<dbReference type="AlphaFoldDB" id="A0A917LVC6"/>
<evidence type="ECO:0000259" key="1">
    <source>
        <dbReference type="PROSITE" id="PS51085"/>
    </source>
</evidence>
<organism evidence="2 3">
    <name type="scientific">Paenibacillus radicis</name>
    <name type="common">ex Gao et al. 2016</name>
    <dbReference type="NCBI Taxonomy" id="1737354"/>
    <lineage>
        <taxon>Bacteria</taxon>
        <taxon>Bacillati</taxon>
        <taxon>Bacillota</taxon>
        <taxon>Bacilli</taxon>
        <taxon>Bacillales</taxon>
        <taxon>Paenibacillaceae</taxon>
        <taxon>Paenibacillus</taxon>
    </lineage>
</organism>
<dbReference type="InterPro" id="IPR012675">
    <property type="entry name" value="Beta-grasp_dom_sf"/>
</dbReference>
<evidence type="ECO:0000313" key="3">
    <source>
        <dbReference type="Proteomes" id="UP000600247"/>
    </source>
</evidence>
<dbReference type="EMBL" id="BMHY01000001">
    <property type="protein sequence ID" value="GGG57578.1"/>
    <property type="molecule type" value="Genomic_DNA"/>
</dbReference>
<comment type="caution">
    <text evidence="2">The sequence shown here is derived from an EMBL/GenBank/DDBJ whole genome shotgun (WGS) entry which is preliminary data.</text>
</comment>
<dbReference type="GO" id="GO:0051536">
    <property type="term" value="F:iron-sulfur cluster binding"/>
    <property type="evidence" value="ECO:0007669"/>
    <property type="project" value="InterPro"/>
</dbReference>
<accession>A0A917LVC6</accession>
<gene>
    <name evidence="2" type="ORF">GCM10010918_08280</name>
</gene>
<dbReference type="RefSeq" id="WP_188887627.1">
    <property type="nucleotide sequence ID" value="NZ_BMHY01000001.1"/>
</dbReference>
<dbReference type="InterPro" id="IPR036010">
    <property type="entry name" value="2Fe-2S_ferredoxin-like_sf"/>
</dbReference>
<dbReference type="SUPFAM" id="SSF54292">
    <property type="entry name" value="2Fe-2S ferredoxin-like"/>
    <property type="match status" value="1"/>
</dbReference>
<dbReference type="Gene3D" id="3.10.20.30">
    <property type="match status" value="1"/>
</dbReference>
<dbReference type="PROSITE" id="PS51085">
    <property type="entry name" value="2FE2S_FER_2"/>
    <property type="match status" value="1"/>
</dbReference>
<dbReference type="InterPro" id="IPR001041">
    <property type="entry name" value="2Fe-2S_ferredoxin-type"/>
</dbReference>